<dbReference type="AlphaFoldDB" id="A0A0L8VA63"/>
<gene>
    <name evidence="1" type="ORF">NC99_22120</name>
</gene>
<accession>A0A0L8VA63</accession>
<organism evidence="1 2">
    <name type="scientific">Sunxiuqinia dokdonensis</name>
    <dbReference type="NCBI Taxonomy" id="1409788"/>
    <lineage>
        <taxon>Bacteria</taxon>
        <taxon>Pseudomonadati</taxon>
        <taxon>Bacteroidota</taxon>
        <taxon>Bacteroidia</taxon>
        <taxon>Marinilabiliales</taxon>
        <taxon>Prolixibacteraceae</taxon>
        <taxon>Sunxiuqinia</taxon>
    </lineage>
</organism>
<comment type="caution">
    <text evidence="1">The sequence shown here is derived from an EMBL/GenBank/DDBJ whole genome shotgun (WGS) entry which is preliminary data.</text>
</comment>
<dbReference type="Proteomes" id="UP000036958">
    <property type="component" value="Unassembled WGS sequence"/>
</dbReference>
<dbReference type="EMBL" id="LGIA01000149">
    <property type="protein sequence ID" value="KOH45087.1"/>
    <property type="molecule type" value="Genomic_DNA"/>
</dbReference>
<sequence>MLFSVIIVFLFSVWLSAIKIDEFPGCFRNFFDKRQNFPCQWSISDLQLFSEKIRTVNS</sequence>
<dbReference type="STRING" id="1409788.NC99_22120"/>
<reference evidence="2" key="1">
    <citation type="submission" date="2015-07" db="EMBL/GenBank/DDBJ databases">
        <title>Genome sequencing of Sunxiuqinia dokdonensis strain SK.</title>
        <authorList>
            <person name="Ahn S."/>
            <person name="Kim B.-C."/>
        </authorList>
    </citation>
    <scope>NUCLEOTIDE SEQUENCE [LARGE SCALE GENOMIC DNA]</scope>
    <source>
        <strain evidence="2">SK</strain>
    </source>
</reference>
<name>A0A0L8VA63_9BACT</name>
<evidence type="ECO:0000313" key="1">
    <source>
        <dbReference type="EMBL" id="KOH45087.1"/>
    </source>
</evidence>
<evidence type="ECO:0000313" key="2">
    <source>
        <dbReference type="Proteomes" id="UP000036958"/>
    </source>
</evidence>
<keyword evidence="2" id="KW-1185">Reference proteome</keyword>
<proteinExistence type="predicted"/>
<protein>
    <submittedName>
        <fullName evidence="1">Uncharacterized protein</fullName>
    </submittedName>
</protein>